<dbReference type="AlphaFoldDB" id="A0A3A8QFQ0"/>
<keyword evidence="1" id="KW-0472">Membrane</keyword>
<evidence type="ECO:0000256" key="1">
    <source>
        <dbReference type="SAM" id="Phobius"/>
    </source>
</evidence>
<keyword evidence="1" id="KW-0812">Transmembrane</keyword>
<protein>
    <recommendedName>
        <fullName evidence="4">YfhO family protein</fullName>
    </recommendedName>
</protein>
<comment type="caution">
    <text evidence="2">The sequence shown here is derived from an EMBL/GenBank/DDBJ whole genome shotgun (WGS) entry which is preliminary data.</text>
</comment>
<feature type="transmembrane region" description="Helical" evidence="1">
    <location>
        <begin position="139"/>
        <end position="159"/>
    </location>
</feature>
<evidence type="ECO:0008006" key="4">
    <source>
        <dbReference type="Google" id="ProtNLM"/>
    </source>
</evidence>
<reference evidence="3" key="1">
    <citation type="submission" date="2018-09" db="EMBL/GenBank/DDBJ databases">
        <authorList>
            <person name="Livingstone P.G."/>
            <person name="Whitworth D.E."/>
        </authorList>
    </citation>
    <scope>NUCLEOTIDE SEQUENCE [LARGE SCALE GENOMIC DNA]</scope>
    <source>
        <strain evidence="3">AB047A</strain>
    </source>
</reference>
<feature type="transmembrane region" description="Helical" evidence="1">
    <location>
        <begin position="171"/>
        <end position="198"/>
    </location>
</feature>
<organism evidence="2 3">
    <name type="scientific">Corallococcus interemptor</name>
    <dbReference type="NCBI Taxonomy" id="2316720"/>
    <lineage>
        <taxon>Bacteria</taxon>
        <taxon>Pseudomonadati</taxon>
        <taxon>Myxococcota</taxon>
        <taxon>Myxococcia</taxon>
        <taxon>Myxococcales</taxon>
        <taxon>Cystobacterineae</taxon>
        <taxon>Myxococcaceae</taxon>
        <taxon>Corallococcus</taxon>
    </lineage>
</organism>
<keyword evidence="1" id="KW-1133">Transmembrane helix</keyword>
<evidence type="ECO:0000313" key="2">
    <source>
        <dbReference type="EMBL" id="RKH67516.1"/>
    </source>
</evidence>
<sequence>MAWAVVGGALGLTCLFFYRAVFSAQVFTGRDMLLVYAPLRRYWAGRVASGGFPGWYPFDGLGQSFPGMMLSAAFHPSQWLGLVLSTGTAMKLTVLACPPLALVGTYALLRLYAVPRAGAFFAGVAFAFSGYMVSLTSSLAYLMAGATLPFCLWAAVRFLREATPVRAAVAALGLAGVLLAGDTWAYAFANVFVLFLALTEEGPRAALVRRGLGLVALGACPWPRLRG</sequence>
<dbReference type="Proteomes" id="UP000282656">
    <property type="component" value="Unassembled WGS sequence"/>
</dbReference>
<gene>
    <name evidence="2" type="ORF">D7X96_19205</name>
</gene>
<proteinExistence type="predicted"/>
<dbReference type="OrthoDB" id="5499987at2"/>
<accession>A0A3A8QFQ0</accession>
<dbReference type="RefSeq" id="WP_120551066.1">
    <property type="nucleotide sequence ID" value="NZ_RAWM01000049.1"/>
</dbReference>
<keyword evidence="3" id="KW-1185">Reference proteome</keyword>
<name>A0A3A8QFQ0_9BACT</name>
<dbReference type="EMBL" id="RAWM01000049">
    <property type="protein sequence ID" value="RKH67516.1"/>
    <property type="molecule type" value="Genomic_DNA"/>
</dbReference>
<evidence type="ECO:0000313" key="3">
    <source>
        <dbReference type="Proteomes" id="UP000282656"/>
    </source>
</evidence>